<reference evidence="3 4" key="1">
    <citation type="submission" date="2016-10" db="EMBL/GenBank/DDBJ databases">
        <authorList>
            <person name="de Groot N.N."/>
        </authorList>
    </citation>
    <scope>NUCLEOTIDE SEQUENCE [LARGE SCALE GENOMIC DNA]</scope>
    <source>
        <strain evidence="3 4">CGMCC 1.7666</strain>
    </source>
</reference>
<sequence>MPLPAHRIALEPPIVQAQAQGPSGGITEPRPLPPGTERAEGAFGIFGMMIAGLIILFAVVILVMRARRKS</sequence>
<feature type="transmembrane region" description="Helical" evidence="2">
    <location>
        <begin position="42"/>
        <end position="64"/>
    </location>
</feature>
<dbReference type="OrthoDB" id="9880387at2"/>
<proteinExistence type="predicted"/>
<name>A0A1G5GDP4_9HYPH</name>
<evidence type="ECO:0000256" key="1">
    <source>
        <dbReference type="SAM" id="MobiDB-lite"/>
    </source>
</evidence>
<evidence type="ECO:0000256" key="2">
    <source>
        <dbReference type="SAM" id="Phobius"/>
    </source>
</evidence>
<dbReference type="EMBL" id="FMVJ01000004">
    <property type="protein sequence ID" value="SCY49682.1"/>
    <property type="molecule type" value="Genomic_DNA"/>
</dbReference>
<evidence type="ECO:0000313" key="3">
    <source>
        <dbReference type="EMBL" id="SCY49682.1"/>
    </source>
</evidence>
<feature type="region of interest" description="Disordered" evidence="1">
    <location>
        <begin position="16"/>
        <end position="36"/>
    </location>
</feature>
<keyword evidence="4" id="KW-1185">Reference proteome</keyword>
<organism evidence="3 4">
    <name type="scientific">Microvirga guangxiensis</name>
    <dbReference type="NCBI Taxonomy" id="549386"/>
    <lineage>
        <taxon>Bacteria</taxon>
        <taxon>Pseudomonadati</taxon>
        <taxon>Pseudomonadota</taxon>
        <taxon>Alphaproteobacteria</taxon>
        <taxon>Hyphomicrobiales</taxon>
        <taxon>Methylobacteriaceae</taxon>
        <taxon>Microvirga</taxon>
    </lineage>
</organism>
<dbReference type="RefSeq" id="WP_091132722.1">
    <property type="nucleotide sequence ID" value="NZ_FMVJ01000004.1"/>
</dbReference>
<gene>
    <name evidence="3" type="ORF">SAMN02927923_01473</name>
</gene>
<accession>A0A1G5GDP4</accession>
<dbReference type="AlphaFoldDB" id="A0A1G5GDP4"/>
<keyword evidence="2" id="KW-1133">Transmembrane helix</keyword>
<keyword evidence="2" id="KW-0812">Transmembrane</keyword>
<evidence type="ECO:0000313" key="4">
    <source>
        <dbReference type="Proteomes" id="UP000199569"/>
    </source>
</evidence>
<protein>
    <submittedName>
        <fullName evidence="3">Uncharacterized protein</fullName>
    </submittedName>
</protein>
<dbReference type="Proteomes" id="UP000199569">
    <property type="component" value="Unassembled WGS sequence"/>
</dbReference>
<keyword evidence="2" id="KW-0472">Membrane</keyword>